<dbReference type="Gene3D" id="1.25.40.10">
    <property type="entry name" value="Tetratricopeptide repeat domain"/>
    <property type="match status" value="1"/>
</dbReference>
<dbReference type="PANTHER" id="PTHR22975:SF9">
    <property type="entry name" value="ECHINUS SPLICE FORM 3"/>
    <property type="match status" value="1"/>
</dbReference>
<feature type="compositionally biased region" description="Basic residues" evidence="4">
    <location>
        <begin position="1132"/>
        <end position="1141"/>
    </location>
</feature>
<feature type="compositionally biased region" description="Basic residues" evidence="4">
    <location>
        <begin position="1516"/>
        <end position="1525"/>
    </location>
</feature>
<keyword evidence="3" id="KW-0175">Coiled coil</keyword>
<feature type="region of interest" description="Disordered" evidence="4">
    <location>
        <begin position="247"/>
        <end position="289"/>
    </location>
</feature>
<evidence type="ECO:0000256" key="4">
    <source>
        <dbReference type="SAM" id="MobiDB-lite"/>
    </source>
</evidence>
<feature type="region of interest" description="Disordered" evidence="4">
    <location>
        <begin position="1300"/>
        <end position="1336"/>
    </location>
</feature>
<protein>
    <submittedName>
        <fullName evidence="6">Inactive ubiquitin carboxyl-terminal hydrolase 54</fullName>
    </submittedName>
</protein>
<evidence type="ECO:0000256" key="2">
    <source>
        <dbReference type="ARBA" id="ARBA00022801"/>
    </source>
</evidence>
<dbReference type="GO" id="GO:0004843">
    <property type="term" value="F:cysteine-type deubiquitinase activity"/>
    <property type="evidence" value="ECO:0007669"/>
    <property type="project" value="InterPro"/>
</dbReference>
<dbReference type="InterPro" id="IPR006866">
    <property type="entry name" value="DUF627_N"/>
</dbReference>
<dbReference type="GO" id="GO:0016579">
    <property type="term" value="P:protein deubiquitination"/>
    <property type="evidence" value="ECO:0007669"/>
    <property type="project" value="InterPro"/>
</dbReference>
<dbReference type="CDD" id="cd02257">
    <property type="entry name" value="Peptidase_C19"/>
    <property type="match status" value="1"/>
</dbReference>
<keyword evidence="1" id="KW-0833">Ubl conjugation pathway</keyword>
<feature type="coiled-coil region" evidence="3">
    <location>
        <begin position="148"/>
        <end position="175"/>
    </location>
</feature>
<feature type="compositionally biased region" description="Basic and acidic residues" evidence="4">
    <location>
        <begin position="923"/>
        <end position="932"/>
    </location>
</feature>
<dbReference type="Pfam" id="PF00443">
    <property type="entry name" value="UCH"/>
    <property type="match status" value="1"/>
</dbReference>
<dbReference type="InterPro" id="IPR028889">
    <property type="entry name" value="USP"/>
</dbReference>
<keyword evidence="7" id="KW-1185">Reference proteome</keyword>
<dbReference type="InterPro" id="IPR013087">
    <property type="entry name" value="Znf_C2H2_type"/>
</dbReference>
<evidence type="ECO:0000256" key="1">
    <source>
        <dbReference type="ARBA" id="ARBA00022786"/>
    </source>
</evidence>
<dbReference type="SUPFAM" id="SSF54001">
    <property type="entry name" value="Cysteine proteinases"/>
    <property type="match status" value="1"/>
</dbReference>
<dbReference type="InterPro" id="IPR038765">
    <property type="entry name" value="Papain-like_cys_pep_sf"/>
</dbReference>
<reference evidence="6 7" key="1">
    <citation type="journal article" date="2018" name="Sci. Data">
        <title>The draft genome sequence of cork oak.</title>
        <authorList>
            <person name="Ramos A.M."/>
            <person name="Usie A."/>
            <person name="Barbosa P."/>
            <person name="Barros P.M."/>
            <person name="Capote T."/>
            <person name="Chaves I."/>
            <person name="Simoes F."/>
            <person name="Abreu I."/>
            <person name="Carrasquinho I."/>
            <person name="Faro C."/>
            <person name="Guimaraes J.B."/>
            <person name="Mendonca D."/>
            <person name="Nobrega F."/>
            <person name="Rodrigues L."/>
            <person name="Saibo N.J.M."/>
            <person name="Varela M.C."/>
            <person name="Egas C."/>
            <person name="Matos J."/>
            <person name="Miguel C.M."/>
            <person name="Oliveira M.M."/>
            <person name="Ricardo C.P."/>
            <person name="Goncalves S."/>
        </authorList>
    </citation>
    <scope>NUCLEOTIDE SEQUENCE [LARGE SCALE GENOMIC DNA]</scope>
    <source>
        <strain evidence="7">cv. HL8</strain>
    </source>
</reference>
<name>A0AAW0JN76_QUESU</name>
<feature type="region of interest" description="Disordered" evidence="4">
    <location>
        <begin position="215"/>
        <end position="234"/>
    </location>
</feature>
<gene>
    <name evidence="6" type="primary">Usp54</name>
    <name evidence="6" type="ORF">CFP56_030978</name>
</gene>
<dbReference type="PANTHER" id="PTHR22975">
    <property type="entry name" value="UBIQUITIN SPECIFIC PROTEINASE"/>
    <property type="match status" value="1"/>
</dbReference>
<feature type="compositionally biased region" description="Basic and acidic residues" evidence="4">
    <location>
        <begin position="1307"/>
        <end position="1316"/>
    </location>
</feature>
<dbReference type="InterPro" id="IPR001394">
    <property type="entry name" value="Peptidase_C19_UCH"/>
</dbReference>
<dbReference type="PROSITE" id="PS00028">
    <property type="entry name" value="ZINC_FINGER_C2H2_1"/>
    <property type="match status" value="1"/>
</dbReference>
<comment type="caution">
    <text evidence="6">The sequence shown here is derived from an EMBL/GenBank/DDBJ whole genome shotgun (WGS) entry which is preliminary data.</text>
</comment>
<dbReference type="Proteomes" id="UP000237347">
    <property type="component" value="Unassembled WGS sequence"/>
</dbReference>
<dbReference type="Pfam" id="PF04780">
    <property type="entry name" value="DUF629"/>
    <property type="match status" value="1"/>
</dbReference>
<dbReference type="Pfam" id="PF04781">
    <property type="entry name" value="DUF627"/>
    <property type="match status" value="1"/>
</dbReference>
<dbReference type="EMBL" id="PKMF04000519">
    <property type="protein sequence ID" value="KAK7827606.1"/>
    <property type="molecule type" value="Genomic_DNA"/>
</dbReference>
<keyword evidence="2 6" id="KW-0378">Hydrolase</keyword>
<feature type="domain" description="USP" evidence="5">
    <location>
        <begin position="1657"/>
        <end position="1986"/>
    </location>
</feature>
<dbReference type="Gene3D" id="3.90.70.10">
    <property type="entry name" value="Cysteine proteinases"/>
    <property type="match status" value="1"/>
</dbReference>
<dbReference type="PROSITE" id="PS50235">
    <property type="entry name" value="USP_3"/>
    <property type="match status" value="1"/>
</dbReference>
<dbReference type="InterPro" id="IPR052398">
    <property type="entry name" value="Ubiquitin_hydrolase_53/54"/>
</dbReference>
<dbReference type="InterPro" id="IPR011990">
    <property type="entry name" value="TPR-like_helical_dom_sf"/>
</dbReference>
<evidence type="ECO:0000313" key="6">
    <source>
        <dbReference type="EMBL" id="KAK7827606.1"/>
    </source>
</evidence>
<feature type="region of interest" description="Disordered" evidence="4">
    <location>
        <begin position="916"/>
        <end position="952"/>
    </location>
</feature>
<dbReference type="InterPro" id="IPR006865">
    <property type="entry name" value="DUF629"/>
</dbReference>
<feature type="coiled-coil region" evidence="3">
    <location>
        <begin position="1002"/>
        <end position="1032"/>
    </location>
</feature>
<accession>A0AAW0JN76</accession>
<feature type="region of interest" description="Disordered" evidence="4">
    <location>
        <begin position="1102"/>
        <end position="1162"/>
    </location>
</feature>
<feature type="coiled-coil region" evidence="3">
    <location>
        <begin position="1386"/>
        <end position="1416"/>
    </location>
</feature>
<evidence type="ECO:0000256" key="3">
    <source>
        <dbReference type="SAM" id="Coils"/>
    </source>
</evidence>
<sequence>MIESSAAASLVESDGSSYSAIKLECEKALTALRRGNHNKALRLMKESCARHEGSCHSALIHRVQGTVCVKVASIIDDQNAKQRHLKNAVESARRAVELSPNSIEFSHFYANLLYEAANDGKEYEEVAQECDRALRIVNPIDPAKESLQDESQQKILTAKERIEHVQNELKQLIQKSNISTLSNWMKNLGNGDDKNIRFIPIRRVTEDPMELRLVPSRRPNEIKKATKTPEERRKEIEVRVAAARLLQQKSESPQLENEGGRDDRGLDSTSGSGLGQRRKNGNVRKNGSRAERRDWVRSYWNSMSFDRKKELLRIRVSDIKSHFGLSKDGLAKEVLAEALSFAEASKAWKFWVCCRCSEKFADSESHMQHVVQEHMGNLLPKMQEVLPQNVDNEWNEMLLNCPWKPLDVSAAVGLLGNERKNNDSEFAEDFYSGNHMEDSDEYFKDAWDSSPEKGSFGDSCNNVALKSNSYDKITNIECRECDEDHGSVTNSLAGSWPISDDTERGKLLKRIHAEFEVLIRHKYLAATHLTKVIQFTMDELHGLASGSQLLKLRVEQSPMCICFLGASQLKKILKFLQELSTACGLGRYSEKSSSPMDDANSGPQVHEIKEKIVLSEDASCLLLDESLLPIECAPGTGHGAAIDNVAAAGTANGALADADAMLSWIFAGPTSGEQLASWMRTKEDKIQGGMEILQMLEKEFFQLQSLCERKCEHIRYEEALQAVEELCLVEGKKRENVTEFVHRSYESVLRKQKELLESENDVMFPNIRFEIDAISNVLKEAEALNVNQFGYEETYGGVNSQLCDLESGEDDDWRAKDYLHPVDTFIEVAIQRQKEQLSIELSKIDARIMRNVTGMQQLELKLEPVSAHDYRSILLPLVKSYLRAHLEDLAEKDATEKSDAAREAFLAELALDSKKSVRGGSDNSRHTHEKTKDKRKNKEYRKSKDSKATGGLEQHMLHLETEEPVSFPVASDGDHQDSESVVSANGHDFMQQEEEFRLKFELEEEERKLEETLEYQRRIENEAKQKQLAEQQKKSTRAYTEKVAEGLHDVYLKAGADDQDVHEKLKPCTQDHSVEKDGLPNNLENMLPNGSLLSMRSDVSGAKKMSGANDAKAKQANGGISEDGFLPSDRRTGRKGKRQKSSSKLVNGKCQTISSEKESNDVVSPHIEGHLKEQDIFQDTPGTDSGGPLLLENGTKTLRQLHVEDEEEERFQADLQKAVLQSLVLIQLDNLNVGNVTGMQQLELKLEPVSAHDYRSILLPLVKSYLRAHLEDLAEKDATEKSDAAREAFLAELALDSKKSVRGGSDNSRHTHEKTKDKRKNKEYRKSKDSKATGGLEQHMLHLETEEPVSFPVASDGDHQDSESVVSANGHDLMQQEEEFRLKFELEEEERKLEETLEYQRRIENEAKQKQLAEQQKKSTRAYTEKVAEGLHDVYLKAGADDQDVHEKLKPCTQDHSVEKDGLPNNLENMLPNGSLLSMRSDVSGAKKMSGANDAKAKQANGGISEDGFLPSDRRTGRKGKRQKSSSKLVNGKCQTMSSEKESNDVGSPHIEGHLKEQDIFQDTPGTDSGGPLLLENGTKTLRQLHVEDEEEERFQADLQKAVLQSLDTYHAQAHKKPPLVSSLRTQQRISPEADKLGVSPNEGTVENVNGADVFGTGLQNEVGEYNCFLNSLWHLRRFQDEFLRKAESGHVHVGDPCVVCALYEIFAALSIASTDKRREAVAPSSLRIALSKLYPESNFFQEAQMNDASEVLAVIFDCLHRSFTTGGSIVSDTESVESNCKGSWDCANNSCIVHSLFGMDIFERMNCYSCGLESRHLKYTSFFHNINASALRTMKGMCPESSFDELLNLIEMNHQLACDPEATGCGKLNYIHHILSTPPLVFTTVLGWQNTCESVDDIKATLAALSTEIDISVLYRGLDPKSSHSLVSVVCYYGQHYHCFAYCHDHKWWTMYDDKTVKVIGGWTDVLTMCERGHLQPQVLFYEAVN</sequence>
<proteinExistence type="predicted"/>
<feature type="compositionally biased region" description="Basic and acidic residues" evidence="4">
    <location>
        <begin position="218"/>
        <end position="234"/>
    </location>
</feature>
<organism evidence="6 7">
    <name type="scientific">Quercus suber</name>
    <name type="common">Cork oak</name>
    <dbReference type="NCBI Taxonomy" id="58331"/>
    <lineage>
        <taxon>Eukaryota</taxon>
        <taxon>Viridiplantae</taxon>
        <taxon>Streptophyta</taxon>
        <taxon>Embryophyta</taxon>
        <taxon>Tracheophyta</taxon>
        <taxon>Spermatophyta</taxon>
        <taxon>Magnoliopsida</taxon>
        <taxon>eudicotyledons</taxon>
        <taxon>Gunneridae</taxon>
        <taxon>Pentapetalae</taxon>
        <taxon>rosids</taxon>
        <taxon>fabids</taxon>
        <taxon>Fagales</taxon>
        <taxon>Fagaceae</taxon>
        <taxon>Quercus</taxon>
    </lineage>
</organism>
<evidence type="ECO:0000313" key="7">
    <source>
        <dbReference type="Proteomes" id="UP000237347"/>
    </source>
</evidence>
<evidence type="ECO:0000259" key="5">
    <source>
        <dbReference type="PROSITE" id="PS50235"/>
    </source>
</evidence>
<feature type="region of interest" description="Disordered" evidence="4">
    <location>
        <begin position="1486"/>
        <end position="1547"/>
    </location>
</feature>